<dbReference type="InterPro" id="IPR000488">
    <property type="entry name" value="Death_dom"/>
</dbReference>
<feature type="domain" description="CARD" evidence="2">
    <location>
        <begin position="5"/>
        <end position="82"/>
    </location>
</feature>
<name>A0AAW0MW91_9GOBI</name>
<organism evidence="3 4">
    <name type="scientific">Mugilogobius chulae</name>
    <name type="common">yellowstripe goby</name>
    <dbReference type="NCBI Taxonomy" id="88201"/>
    <lineage>
        <taxon>Eukaryota</taxon>
        <taxon>Metazoa</taxon>
        <taxon>Chordata</taxon>
        <taxon>Craniata</taxon>
        <taxon>Vertebrata</taxon>
        <taxon>Euteleostomi</taxon>
        <taxon>Actinopterygii</taxon>
        <taxon>Neopterygii</taxon>
        <taxon>Teleostei</taxon>
        <taxon>Neoteleostei</taxon>
        <taxon>Acanthomorphata</taxon>
        <taxon>Gobiaria</taxon>
        <taxon>Gobiiformes</taxon>
        <taxon>Gobioidei</taxon>
        <taxon>Gobiidae</taxon>
        <taxon>Gobionellinae</taxon>
        <taxon>Mugilogobius</taxon>
    </lineage>
</organism>
<dbReference type="Pfam" id="PF00531">
    <property type="entry name" value="Death"/>
    <property type="match status" value="1"/>
</dbReference>
<evidence type="ECO:0000259" key="1">
    <source>
        <dbReference type="PROSITE" id="PS50017"/>
    </source>
</evidence>
<dbReference type="SUPFAM" id="SSF47986">
    <property type="entry name" value="DEATH domain"/>
    <property type="match status" value="2"/>
</dbReference>
<dbReference type="InterPro" id="IPR011029">
    <property type="entry name" value="DEATH-like_dom_sf"/>
</dbReference>
<accession>A0AAW0MW91</accession>
<sequence length="233" mass="26380">MSDKTSDELLLLLRRIKAQLISILSGQADFVLQHADSRSLLSPQGYRQIKSCRIPDEKMRDLLDHIIERGPRAAQGLLELLQGQELQETFPKLKFIKSIKVDILCLGSENKSRRKRPKQHTKTLESHEEVVSPKRTLSSILVTEKQLMSVARALGQSWKEVAIMALEVPFVKLEQIVADNSNCQVNQVFAALRYWKNINGNKATASYLHSLLSQQDLALSQEAFSFLLESPCK</sequence>
<proteinExistence type="predicted"/>
<feature type="domain" description="Death" evidence="1">
    <location>
        <begin position="143"/>
        <end position="217"/>
    </location>
</feature>
<dbReference type="CDD" id="cd01670">
    <property type="entry name" value="Death"/>
    <property type="match status" value="1"/>
</dbReference>
<dbReference type="InterPro" id="IPR001315">
    <property type="entry name" value="CARD"/>
</dbReference>
<gene>
    <name evidence="3" type="ORF">WMY93_027399</name>
</gene>
<dbReference type="GO" id="GO:0007165">
    <property type="term" value="P:signal transduction"/>
    <property type="evidence" value="ECO:0007669"/>
    <property type="project" value="InterPro"/>
</dbReference>
<dbReference type="Gene3D" id="1.10.533.10">
    <property type="entry name" value="Death Domain, Fas"/>
    <property type="match status" value="2"/>
</dbReference>
<reference evidence="4" key="1">
    <citation type="submission" date="2024-04" db="EMBL/GenBank/DDBJ databases">
        <title>Salinicola lusitanus LLJ914,a marine bacterium isolated from the Okinawa Trough.</title>
        <authorList>
            <person name="Li J."/>
        </authorList>
    </citation>
    <scope>NUCLEOTIDE SEQUENCE [LARGE SCALE GENOMIC DNA]</scope>
</reference>
<keyword evidence="4" id="KW-1185">Reference proteome</keyword>
<protein>
    <recommendedName>
        <fullName evidence="5">Death domain-containing protein</fullName>
    </recommendedName>
</protein>
<dbReference type="CDD" id="cd01671">
    <property type="entry name" value="CARD"/>
    <property type="match status" value="1"/>
</dbReference>
<dbReference type="AlphaFoldDB" id="A0AAW0MW91"/>
<dbReference type="PROSITE" id="PS50209">
    <property type="entry name" value="CARD"/>
    <property type="match status" value="1"/>
</dbReference>
<evidence type="ECO:0000313" key="4">
    <source>
        <dbReference type="Proteomes" id="UP001460270"/>
    </source>
</evidence>
<evidence type="ECO:0000259" key="2">
    <source>
        <dbReference type="PROSITE" id="PS50209"/>
    </source>
</evidence>
<evidence type="ECO:0008006" key="5">
    <source>
        <dbReference type="Google" id="ProtNLM"/>
    </source>
</evidence>
<dbReference type="EMBL" id="JBBPFD010000020">
    <property type="protein sequence ID" value="KAK7884276.1"/>
    <property type="molecule type" value="Genomic_DNA"/>
</dbReference>
<evidence type="ECO:0000313" key="3">
    <source>
        <dbReference type="EMBL" id="KAK7884276.1"/>
    </source>
</evidence>
<comment type="caution">
    <text evidence="3">The sequence shown here is derived from an EMBL/GenBank/DDBJ whole genome shotgun (WGS) entry which is preliminary data.</text>
</comment>
<dbReference type="Proteomes" id="UP001460270">
    <property type="component" value="Unassembled WGS sequence"/>
</dbReference>
<dbReference type="PROSITE" id="PS50017">
    <property type="entry name" value="DEATH_DOMAIN"/>
    <property type="match status" value="1"/>
</dbReference>
<dbReference type="GO" id="GO:0042981">
    <property type="term" value="P:regulation of apoptotic process"/>
    <property type="evidence" value="ECO:0007669"/>
    <property type="project" value="InterPro"/>
</dbReference>